<evidence type="ECO:0000313" key="3">
    <source>
        <dbReference type="Proteomes" id="UP000762676"/>
    </source>
</evidence>
<keyword evidence="2" id="KW-0378">Hydrolase</keyword>
<evidence type="ECO:0000313" key="2">
    <source>
        <dbReference type="EMBL" id="GFR90878.1"/>
    </source>
</evidence>
<dbReference type="PANTHER" id="PTHR19446">
    <property type="entry name" value="REVERSE TRANSCRIPTASES"/>
    <property type="match status" value="1"/>
</dbReference>
<dbReference type="Pfam" id="PF00078">
    <property type="entry name" value="RVT_1"/>
    <property type="match status" value="1"/>
</dbReference>
<organism evidence="2 3">
    <name type="scientific">Elysia marginata</name>
    <dbReference type="NCBI Taxonomy" id="1093978"/>
    <lineage>
        <taxon>Eukaryota</taxon>
        <taxon>Metazoa</taxon>
        <taxon>Spiralia</taxon>
        <taxon>Lophotrochozoa</taxon>
        <taxon>Mollusca</taxon>
        <taxon>Gastropoda</taxon>
        <taxon>Heterobranchia</taxon>
        <taxon>Euthyneura</taxon>
        <taxon>Panpulmonata</taxon>
        <taxon>Sacoglossa</taxon>
        <taxon>Placobranchoidea</taxon>
        <taxon>Plakobranchidae</taxon>
        <taxon>Elysia</taxon>
    </lineage>
</organism>
<dbReference type="CDD" id="cd01650">
    <property type="entry name" value="RT_nLTR_like"/>
    <property type="match status" value="1"/>
</dbReference>
<dbReference type="SUPFAM" id="SSF56672">
    <property type="entry name" value="DNA/RNA polymerases"/>
    <property type="match status" value="1"/>
</dbReference>
<dbReference type="Proteomes" id="UP000762676">
    <property type="component" value="Unassembled WGS sequence"/>
</dbReference>
<dbReference type="EMBL" id="BMAT01008696">
    <property type="protein sequence ID" value="GFR90878.1"/>
    <property type="molecule type" value="Genomic_DNA"/>
</dbReference>
<dbReference type="PROSITE" id="PS50878">
    <property type="entry name" value="RT_POL"/>
    <property type="match status" value="1"/>
</dbReference>
<dbReference type="AlphaFoldDB" id="A0AAV4GY92"/>
<sequence>MKDNNGKKTTDREEILEICKTFYKSLYEKTVPIPTNTIMQSPDTNDVPPFTKSEVRKCLKDMRKNKSPDADDITSDVLLIAGEPALDYITKCFNEILKTGKIPTSWEEAKIIIIYKKGDPGDIKNYRPISLLSHSYKLITRLLQTRMERILDENQPREQAGFRKGYSTTDHIHTLNQVIEKSNEYNFPLCVGFIDYEKAFDSVGHFAIFNALRQMNINEKYVDILETIYQNATAKVHIDNMESELFPIKRGVRQGDPISPKLFTAAIEMTSRKAELKHGLNVDGETFTNLRFADDVALVTEDTKSMEEQLNNLNKISLESGLKMHKEKRKTKNSGDVVRRVLSCNRWTEPESSIIV</sequence>
<comment type="caution">
    <text evidence="2">The sequence shown here is derived from an EMBL/GenBank/DDBJ whole genome shotgun (WGS) entry which is preliminary data.</text>
</comment>
<keyword evidence="3" id="KW-1185">Reference proteome</keyword>
<feature type="domain" description="Reverse transcriptase" evidence="1">
    <location>
        <begin position="95"/>
        <end position="342"/>
    </location>
</feature>
<accession>A0AAV4GY92</accession>
<protein>
    <submittedName>
        <fullName evidence="2">Endonuclease-reverse transcriptase</fullName>
    </submittedName>
</protein>
<dbReference type="InterPro" id="IPR000477">
    <property type="entry name" value="RT_dom"/>
</dbReference>
<keyword evidence="2" id="KW-0255">Endonuclease</keyword>
<dbReference type="GO" id="GO:0004519">
    <property type="term" value="F:endonuclease activity"/>
    <property type="evidence" value="ECO:0007669"/>
    <property type="project" value="UniProtKB-KW"/>
</dbReference>
<gene>
    <name evidence="2" type="ORF">ElyMa_004314600</name>
</gene>
<dbReference type="InterPro" id="IPR043502">
    <property type="entry name" value="DNA/RNA_pol_sf"/>
</dbReference>
<evidence type="ECO:0000259" key="1">
    <source>
        <dbReference type="PROSITE" id="PS50878"/>
    </source>
</evidence>
<reference evidence="2 3" key="1">
    <citation type="journal article" date="2021" name="Elife">
        <title>Chloroplast acquisition without the gene transfer in kleptoplastic sea slugs, Plakobranchus ocellatus.</title>
        <authorList>
            <person name="Maeda T."/>
            <person name="Takahashi S."/>
            <person name="Yoshida T."/>
            <person name="Shimamura S."/>
            <person name="Takaki Y."/>
            <person name="Nagai Y."/>
            <person name="Toyoda A."/>
            <person name="Suzuki Y."/>
            <person name="Arimoto A."/>
            <person name="Ishii H."/>
            <person name="Satoh N."/>
            <person name="Nishiyama T."/>
            <person name="Hasebe M."/>
            <person name="Maruyama T."/>
            <person name="Minagawa J."/>
            <person name="Obokata J."/>
            <person name="Shigenobu S."/>
        </authorList>
    </citation>
    <scope>NUCLEOTIDE SEQUENCE [LARGE SCALE GENOMIC DNA]</scope>
</reference>
<proteinExistence type="predicted"/>
<name>A0AAV4GY92_9GAST</name>
<keyword evidence="2" id="KW-0540">Nuclease</keyword>